<dbReference type="AlphaFoldDB" id="A0A239P2B7"/>
<dbReference type="Proteomes" id="UP000198362">
    <property type="component" value="Unassembled WGS sequence"/>
</dbReference>
<dbReference type="OrthoDB" id="4863226at2"/>
<gene>
    <name evidence="1" type="ORF">SAMN05421812_11346</name>
</gene>
<dbReference type="EMBL" id="FZPH01000013">
    <property type="protein sequence ID" value="SNT61267.1"/>
    <property type="molecule type" value="Genomic_DNA"/>
</dbReference>
<dbReference type="SUPFAM" id="SSF46785">
    <property type="entry name" value="Winged helix' DNA-binding domain"/>
    <property type="match status" value="1"/>
</dbReference>
<proteinExistence type="predicted"/>
<keyword evidence="2" id="KW-1185">Reference proteome</keyword>
<organism evidence="1 2">
    <name type="scientific">Asanoa hainanensis</name>
    <dbReference type="NCBI Taxonomy" id="560556"/>
    <lineage>
        <taxon>Bacteria</taxon>
        <taxon>Bacillati</taxon>
        <taxon>Actinomycetota</taxon>
        <taxon>Actinomycetes</taxon>
        <taxon>Micromonosporales</taxon>
        <taxon>Micromonosporaceae</taxon>
        <taxon>Asanoa</taxon>
    </lineage>
</organism>
<evidence type="ECO:0000313" key="2">
    <source>
        <dbReference type="Proteomes" id="UP000198362"/>
    </source>
</evidence>
<dbReference type="CDD" id="cd00090">
    <property type="entry name" value="HTH_ARSR"/>
    <property type="match status" value="1"/>
</dbReference>
<accession>A0A239P2B7</accession>
<sequence length="344" mass="36307">MCAAPGSNGVEELRDAALAVGLEVKDPAADSGADLILVNAAGGQILVQIKQVSLAAADGLERRLGNWESGEVGVPVLVADRITEQAREILRAAGWGWLDLRGHLHLAGKGLFVDANVPRLGRVSGQSPPLTGRVSEEVTALMLLRPAEPPVVREIARTLARSASTVSKAVADLRAAGLVDGRGRPVVPDLFWQLADRWRPARVDVARTPVVGTAGPVNDALRLGRDDVAATTGWALTDSVAAAAYGAPIGIRADHPPDFYVPDQTILRRAAQLLGAAQSHESRAATIRVAPFPLVCARRVELPGATWPLARPLFVALDLASDPGRGREVLADWTPPPEAGPRVW</sequence>
<dbReference type="InterPro" id="IPR011991">
    <property type="entry name" value="ArsR-like_HTH"/>
</dbReference>
<dbReference type="InterPro" id="IPR036388">
    <property type="entry name" value="WH-like_DNA-bd_sf"/>
</dbReference>
<dbReference type="InterPro" id="IPR036390">
    <property type="entry name" value="WH_DNA-bd_sf"/>
</dbReference>
<reference evidence="1 2" key="1">
    <citation type="submission" date="2017-06" db="EMBL/GenBank/DDBJ databases">
        <authorList>
            <person name="Kim H.J."/>
            <person name="Triplett B.A."/>
        </authorList>
    </citation>
    <scope>NUCLEOTIDE SEQUENCE [LARGE SCALE GENOMIC DNA]</scope>
    <source>
        <strain evidence="1 2">CGMCC 4.5593</strain>
    </source>
</reference>
<dbReference type="Gene3D" id="1.10.10.10">
    <property type="entry name" value="Winged helix-like DNA-binding domain superfamily/Winged helix DNA-binding domain"/>
    <property type="match status" value="1"/>
</dbReference>
<protein>
    <submittedName>
        <fullName evidence="1">MarR family protein</fullName>
    </submittedName>
</protein>
<name>A0A239P2B7_9ACTN</name>
<dbReference type="RefSeq" id="WP_089253486.1">
    <property type="nucleotide sequence ID" value="NZ_FZPH01000013.1"/>
</dbReference>
<evidence type="ECO:0000313" key="1">
    <source>
        <dbReference type="EMBL" id="SNT61267.1"/>
    </source>
</evidence>